<feature type="repeat" description="PPR" evidence="3">
    <location>
        <begin position="465"/>
        <end position="499"/>
    </location>
</feature>
<dbReference type="InterPro" id="IPR002885">
    <property type="entry name" value="PPR_rpt"/>
</dbReference>
<gene>
    <name evidence="5 6 7" type="primary">LOC120256145</name>
</gene>
<sequence>MALRATIILRKNSPPFPSLFTISTPSLAHHLLHHFSRPLHLRDPAHLRTLASALTPDAVEAVLRDLQSWRSAHEFFLWVSSQPGFRHSCYTYNAMASILSRARQPSLLRSLLPEILSRKCPMTPGALGFLIRCVGSQGLVDEAEFLFDHAEELSCVPNLYTYNCLIEVLAKVGRVRMVELRFREMKNPDKYSFTAMLRAYGNAGMLEDVWKVFKELHGRGWVDEHVFTIVVVAFCRWGKVDKVFELVEAMEGLGMRLNEKTFRVLVHGFAKQGSVEKAVEMFKKMKPAGFDGDLRLYCVLIEGFCVGKAVENGLALYREMKNSGISPDNRLMKMMISSLCGAGDMVNANSLLEEEGDKASLASLVSLYNAILDGMIRFGDVERAHLLLRSMMANQNSLVAQKDGDECESREFEGVVSESLFRIKKSVLPNDESFSIVICGLCEGDKLDKALVLFDDMISNARKGNLLMHNNLINKLCSVGRLEESYNMLNKMRELGFVPTEFTNNSIFYCLCKRGDSSTAIDLLKEMRCQGHVPWIKYCTLIVQQLCKQGKVDEACSFLEEMVQIGFLPDMIAYSAAIDGMCRIGEMDKALKVFRDVSSSCYLPDVVAHNIVINGFCKAGRLADAEAILNEMIDKGIVPSAVTYNLMIDGWCKAGRMDKALACLSKMNDESEPPSVVTYTSLIDGFCSVGRTEDALQLWNEMQEKGCLLNKIAYSALVYGLYKCGRADVALSYFHEMKERKFEPDASLCILMVNSLLLKGNLVSATEFLKQVRPMVESITTDSKDYRLMRKAVYELSTDVIISLDKKTPLIQSVSGIKEDNYK</sequence>
<evidence type="ECO:0000256" key="2">
    <source>
        <dbReference type="ARBA" id="ARBA00022737"/>
    </source>
</evidence>
<dbReference type="Pfam" id="PF12854">
    <property type="entry name" value="PPR_1"/>
    <property type="match status" value="3"/>
</dbReference>
<dbReference type="SUPFAM" id="SSF48452">
    <property type="entry name" value="TPR-like"/>
    <property type="match status" value="1"/>
</dbReference>
<feature type="repeat" description="PPR" evidence="3">
    <location>
        <begin position="640"/>
        <end position="674"/>
    </location>
</feature>
<comment type="similarity">
    <text evidence="1">Belongs to the PPR family. P subfamily.</text>
</comment>
<dbReference type="Pfam" id="PF01535">
    <property type="entry name" value="PPR"/>
    <property type="match status" value="5"/>
</dbReference>
<evidence type="ECO:0000256" key="1">
    <source>
        <dbReference type="ARBA" id="ARBA00007626"/>
    </source>
</evidence>
<proteinExistence type="inferred from homology"/>
<reference evidence="5 6" key="1">
    <citation type="submission" date="2025-04" db="UniProtKB">
        <authorList>
            <consortium name="RefSeq"/>
        </authorList>
    </citation>
    <scope>IDENTIFICATION</scope>
</reference>
<evidence type="ECO:0000313" key="5">
    <source>
        <dbReference type="RefSeq" id="XP_039119842.1"/>
    </source>
</evidence>
<keyword evidence="2" id="KW-0677">Repeat</keyword>
<feature type="repeat" description="PPR" evidence="3">
    <location>
        <begin position="710"/>
        <end position="744"/>
    </location>
</feature>
<feature type="repeat" description="PPR" evidence="3">
    <location>
        <begin position="535"/>
        <end position="569"/>
    </location>
</feature>
<feature type="repeat" description="PPR" evidence="3">
    <location>
        <begin position="293"/>
        <end position="327"/>
    </location>
</feature>
<accession>A0AB40AYG6</accession>
<keyword evidence="4" id="KW-1185">Reference proteome</keyword>
<name>A0AB40AYG6_DIOCR</name>
<feature type="repeat" description="PPR" evidence="3">
    <location>
        <begin position="500"/>
        <end position="534"/>
    </location>
</feature>
<dbReference type="PANTHER" id="PTHR47447:SF28">
    <property type="entry name" value="PENTACOTRIPEPTIDE-REPEAT REGION OF PRORP DOMAIN-CONTAINING PROTEIN"/>
    <property type="match status" value="1"/>
</dbReference>
<dbReference type="Gene3D" id="1.25.40.10">
    <property type="entry name" value="Tetratricopeptide repeat domain"/>
    <property type="match status" value="6"/>
</dbReference>
<evidence type="ECO:0000256" key="3">
    <source>
        <dbReference type="PROSITE-ProRule" id="PRU00708"/>
    </source>
</evidence>
<feature type="repeat" description="PPR" evidence="3">
    <location>
        <begin position="675"/>
        <end position="709"/>
    </location>
</feature>
<dbReference type="PROSITE" id="PS51375">
    <property type="entry name" value="PPR"/>
    <property type="match status" value="12"/>
</dbReference>
<dbReference type="Pfam" id="PF13041">
    <property type="entry name" value="PPR_2"/>
    <property type="match status" value="3"/>
</dbReference>
<organism evidence="4 7">
    <name type="scientific">Dioscorea cayennensis subsp. rotundata</name>
    <name type="common">White Guinea yam</name>
    <name type="synonym">Dioscorea rotundata</name>
    <dbReference type="NCBI Taxonomy" id="55577"/>
    <lineage>
        <taxon>Eukaryota</taxon>
        <taxon>Viridiplantae</taxon>
        <taxon>Streptophyta</taxon>
        <taxon>Embryophyta</taxon>
        <taxon>Tracheophyta</taxon>
        <taxon>Spermatophyta</taxon>
        <taxon>Magnoliopsida</taxon>
        <taxon>Liliopsida</taxon>
        <taxon>Dioscoreales</taxon>
        <taxon>Dioscoreaceae</taxon>
        <taxon>Dioscorea</taxon>
    </lineage>
</organism>
<dbReference type="RefSeq" id="XP_039119844.1">
    <property type="nucleotide sequence ID" value="XM_039263910.1"/>
</dbReference>
<feature type="repeat" description="PPR" evidence="3">
    <location>
        <begin position="570"/>
        <end position="604"/>
    </location>
</feature>
<dbReference type="PANTHER" id="PTHR47447">
    <property type="entry name" value="OS03G0856100 PROTEIN"/>
    <property type="match status" value="1"/>
</dbReference>
<protein>
    <submittedName>
        <fullName evidence="5 6">Pentatricopeptide repeat-containing protein At5g08310, mitochondrial</fullName>
    </submittedName>
</protein>
<dbReference type="RefSeq" id="XP_039119842.1">
    <property type="nucleotide sequence ID" value="XM_039263908.1"/>
</dbReference>
<dbReference type="InterPro" id="IPR011990">
    <property type="entry name" value="TPR-like_helical_dom_sf"/>
</dbReference>
<evidence type="ECO:0000313" key="4">
    <source>
        <dbReference type="Proteomes" id="UP001515500"/>
    </source>
</evidence>
<feature type="repeat" description="PPR" evidence="3">
    <location>
        <begin position="605"/>
        <end position="639"/>
    </location>
</feature>
<evidence type="ECO:0000313" key="7">
    <source>
        <dbReference type="RefSeq" id="XP_039119844.1"/>
    </source>
</evidence>
<feature type="repeat" description="PPR" evidence="3">
    <location>
        <begin position="189"/>
        <end position="223"/>
    </location>
</feature>
<dbReference type="NCBIfam" id="TIGR00756">
    <property type="entry name" value="PPR"/>
    <property type="match status" value="14"/>
</dbReference>
<dbReference type="AlphaFoldDB" id="A0AB40AYG6"/>
<feature type="repeat" description="PPR" evidence="3">
    <location>
        <begin position="430"/>
        <end position="460"/>
    </location>
</feature>
<feature type="repeat" description="PPR" evidence="3">
    <location>
        <begin position="258"/>
        <end position="292"/>
    </location>
</feature>
<evidence type="ECO:0000313" key="6">
    <source>
        <dbReference type="RefSeq" id="XP_039119843.1"/>
    </source>
</evidence>
<dbReference type="RefSeq" id="XP_039119843.1">
    <property type="nucleotide sequence ID" value="XM_039263909.1"/>
</dbReference>
<dbReference type="GeneID" id="120256145"/>
<dbReference type="Proteomes" id="UP001515500">
    <property type="component" value="Unplaced"/>
</dbReference>